<reference evidence="2 3" key="2">
    <citation type="journal article" date="2014" name="Genome Announc.">
        <title>Draft Genome Sequence of 'Candidatus Phytoplasma asteris' Strain OY-V, an Unculturable Plant-Pathogenic Bacterium.</title>
        <authorList>
            <person name="Kakizawa S."/>
            <person name="Makino A."/>
            <person name="Ishii Y."/>
            <person name="Tamaki H."/>
            <person name="Kamagata Y."/>
        </authorList>
    </citation>
    <scope>NUCLEOTIDE SEQUENCE [LARGE SCALE GENOMIC DNA]</scope>
    <source>
        <strain evidence="2 3">OY-V</strain>
    </source>
</reference>
<organism evidence="2 3">
    <name type="scientific">'Chrysanthemum coronarium' phytoplasma</name>
    <dbReference type="NCBI Taxonomy" id="1520703"/>
    <lineage>
        <taxon>Bacteria</taxon>
        <taxon>Bacillati</taxon>
        <taxon>Mycoplasmatota</taxon>
        <taxon>Mollicutes</taxon>
        <taxon>Acholeplasmatales</taxon>
        <taxon>Acholeplasmataceae</taxon>
        <taxon>Candidatus Phytoplasma</taxon>
        <taxon>16SrI (Aster yellows group)</taxon>
    </lineage>
</organism>
<proteinExistence type="predicted"/>
<evidence type="ECO:0000313" key="3">
    <source>
        <dbReference type="Proteomes" id="UP000028900"/>
    </source>
</evidence>
<feature type="domain" description="Antitoxin SocA-like Panacea" evidence="1">
    <location>
        <begin position="46"/>
        <end position="93"/>
    </location>
</feature>
<sequence length="103" mass="12386">MLIYIKNMKVINIKIFIIHKKDQINVFNISLYIVKNNPYSTTKMKLNKMIYYAHTKHLVQTKKPLVKEKTQAWIYGPVFTELCTQLKEFTYKPLNLRFFINGR</sequence>
<accession>A0ABQ0J3W0</accession>
<protein>
    <submittedName>
        <fullName evidence="2">Phage-associated protein</fullName>
    </submittedName>
</protein>
<dbReference type="Pfam" id="PF13274">
    <property type="entry name" value="SocA_Panacea"/>
    <property type="match status" value="1"/>
</dbReference>
<name>A0ABQ0J3W0_9MOLU</name>
<comment type="caution">
    <text evidence="2">The sequence shown here is derived from an EMBL/GenBank/DDBJ whole genome shotgun (WGS) entry which is preliminary data.</text>
</comment>
<gene>
    <name evidence="2" type="primary">gepA</name>
    <name evidence="2" type="ORF">OYV_07680</name>
</gene>
<dbReference type="EMBL" id="BBIY01000083">
    <property type="protein sequence ID" value="GAK74268.1"/>
    <property type="molecule type" value="Genomic_DNA"/>
</dbReference>
<dbReference type="InterPro" id="IPR025272">
    <property type="entry name" value="SocA_Panacea"/>
</dbReference>
<evidence type="ECO:0000313" key="2">
    <source>
        <dbReference type="EMBL" id="GAK74268.1"/>
    </source>
</evidence>
<dbReference type="Proteomes" id="UP000028900">
    <property type="component" value="Unassembled WGS sequence"/>
</dbReference>
<reference evidence="3" key="1">
    <citation type="journal article" date="2014" name="Genome Announc.">
        <title>Draft Genome Sequence of ''Candidatus Phytoplasma asteris'' Strain OY-V, an Unculturable Plant-Pathogenic Bacterium.</title>
        <authorList>
            <person name="Kakizawa S."/>
            <person name="Makino A."/>
            <person name="Ishii Y."/>
            <person name="Tamaki H."/>
            <person name="Kamagata Y."/>
        </authorList>
    </citation>
    <scope>NUCLEOTIDE SEQUENCE [LARGE SCALE GENOMIC DNA]</scope>
    <source>
        <strain evidence="3">OY-V</strain>
    </source>
</reference>
<keyword evidence="3" id="KW-1185">Reference proteome</keyword>
<evidence type="ECO:0000259" key="1">
    <source>
        <dbReference type="Pfam" id="PF13274"/>
    </source>
</evidence>